<name>A0A6J4UZU4_9BACT</name>
<organism evidence="1">
    <name type="scientific">uncultured Thermomicrobiales bacterium</name>
    <dbReference type="NCBI Taxonomy" id="1645740"/>
    <lineage>
        <taxon>Bacteria</taxon>
        <taxon>Pseudomonadati</taxon>
        <taxon>Thermomicrobiota</taxon>
        <taxon>Thermomicrobia</taxon>
        <taxon>Thermomicrobiales</taxon>
        <taxon>environmental samples</taxon>
    </lineage>
</organism>
<evidence type="ECO:0008006" key="2">
    <source>
        <dbReference type="Google" id="ProtNLM"/>
    </source>
</evidence>
<proteinExistence type="predicted"/>
<accession>A0A6J4UZU4</accession>
<sequence length="339" mass="39249">MINPMSSSLAPTPETPTFTRISTVRTALVPLPDRAEAEYAALRAEIEFRAAVIARLEAEIAPVTAALEKFEWEYRARLGGLQAELRAIRDLIATLEDRTVRIHARMVADPNGMLGDLFDREELRQIGEMFGIEIPASWFRAADHDEQRERESDWRFFGRDRDDPDPAQAEERRRLRWREKRRLPKDTETELRTLFRSLARRFHPDLCDSEHDRQRRQEMMHRINEAWHEQDLQMLQHIDRESAHEGGRDARASFAERVLWARAECGRLDARIDALTRQLGALRASDTFPLWFNPSLGNSVITQRATALRIDIATAHHQADEVKAAFRQALRYYATAMSA</sequence>
<gene>
    <name evidence="1" type="ORF">AVDCRST_MAG87-1890</name>
</gene>
<protein>
    <recommendedName>
        <fullName evidence="2">J domain-containing protein</fullName>
    </recommendedName>
</protein>
<reference evidence="1" key="1">
    <citation type="submission" date="2020-02" db="EMBL/GenBank/DDBJ databases">
        <authorList>
            <person name="Meier V. D."/>
        </authorList>
    </citation>
    <scope>NUCLEOTIDE SEQUENCE</scope>
    <source>
        <strain evidence="1">AVDCRST_MAG87</strain>
    </source>
</reference>
<dbReference type="EMBL" id="CADCWJ010000424">
    <property type="protein sequence ID" value="CAA9565155.1"/>
    <property type="molecule type" value="Genomic_DNA"/>
</dbReference>
<evidence type="ECO:0000313" key="1">
    <source>
        <dbReference type="EMBL" id="CAA9565155.1"/>
    </source>
</evidence>
<dbReference type="AlphaFoldDB" id="A0A6J4UZU4"/>
<dbReference type="InterPro" id="IPR036869">
    <property type="entry name" value="J_dom_sf"/>
</dbReference>
<dbReference type="SUPFAM" id="SSF46565">
    <property type="entry name" value="Chaperone J-domain"/>
    <property type="match status" value="1"/>
</dbReference>
<dbReference type="Gene3D" id="1.10.287.110">
    <property type="entry name" value="DnaJ domain"/>
    <property type="match status" value="1"/>
</dbReference>